<dbReference type="GO" id="GO:0005737">
    <property type="term" value="C:cytoplasm"/>
    <property type="evidence" value="ECO:0007669"/>
    <property type="project" value="TreeGrafter"/>
</dbReference>
<evidence type="ECO:0000256" key="2">
    <source>
        <dbReference type="ARBA" id="ARBA00022527"/>
    </source>
</evidence>
<evidence type="ECO:0000256" key="8">
    <source>
        <dbReference type="ARBA" id="ARBA00048679"/>
    </source>
</evidence>
<protein>
    <recommendedName>
        <fullName evidence="9">Protein kinase domain-containing protein</fullName>
    </recommendedName>
</protein>
<evidence type="ECO:0000256" key="5">
    <source>
        <dbReference type="ARBA" id="ARBA00022777"/>
    </source>
</evidence>
<comment type="similarity">
    <text evidence="1">Belongs to the protein kinase superfamily. STE Ser/Thr protein kinase family. STE20 subfamily.</text>
</comment>
<gene>
    <name evidence="10" type="ORF">SRAS04492_LOCUS5128</name>
</gene>
<keyword evidence="4" id="KW-0547">Nucleotide-binding</keyword>
<reference evidence="10" key="1">
    <citation type="submission" date="2021-01" db="EMBL/GenBank/DDBJ databases">
        <authorList>
            <person name="Corre E."/>
            <person name="Pelletier E."/>
            <person name="Niang G."/>
            <person name="Scheremetjew M."/>
            <person name="Finn R."/>
            <person name="Kale V."/>
            <person name="Holt S."/>
            <person name="Cochrane G."/>
            <person name="Meng A."/>
            <person name="Brown T."/>
            <person name="Cohen L."/>
        </authorList>
    </citation>
    <scope>NUCLEOTIDE SEQUENCE</scope>
    <source>
        <strain evidence="10">Ras09</strain>
    </source>
</reference>
<feature type="domain" description="Protein kinase" evidence="9">
    <location>
        <begin position="1"/>
        <end position="103"/>
    </location>
</feature>
<dbReference type="SUPFAM" id="SSF56112">
    <property type="entry name" value="Protein kinase-like (PK-like)"/>
    <property type="match status" value="1"/>
</dbReference>
<keyword evidence="2" id="KW-0723">Serine/threonine-protein kinase</keyword>
<dbReference type="InterPro" id="IPR011009">
    <property type="entry name" value="Kinase-like_dom_sf"/>
</dbReference>
<evidence type="ECO:0000259" key="9">
    <source>
        <dbReference type="PROSITE" id="PS50011"/>
    </source>
</evidence>
<evidence type="ECO:0000256" key="6">
    <source>
        <dbReference type="ARBA" id="ARBA00022840"/>
    </source>
</evidence>
<comment type="catalytic activity">
    <reaction evidence="7">
        <text>L-threonyl-[protein] + ATP = O-phospho-L-threonyl-[protein] + ADP + H(+)</text>
        <dbReference type="Rhea" id="RHEA:46608"/>
        <dbReference type="Rhea" id="RHEA-COMP:11060"/>
        <dbReference type="Rhea" id="RHEA-COMP:11605"/>
        <dbReference type="ChEBI" id="CHEBI:15378"/>
        <dbReference type="ChEBI" id="CHEBI:30013"/>
        <dbReference type="ChEBI" id="CHEBI:30616"/>
        <dbReference type="ChEBI" id="CHEBI:61977"/>
        <dbReference type="ChEBI" id="CHEBI:456216"/>
        <dbReference type="EC" id="2.7.11.1"/>
    </reaction>
</comment>
<dbReference type="GO" id="GO:0004674">
    <property type="term" value="F:protein serine/threonine kinase activity"/>
    <property type="evidence" value="ECO:0007669"/>
    <property type="project" value="UniProtKB-KW"/>
</dbReference>
<evidence type="ECO:0000256" key="1">
    <source>
        <dbReference type="ARBA" id="ARBA00008874"/>
    </source>
</evidence>
<sequence>MTTIVGTPFYVAPEVLRGEYDKSCDIWSLGIIAYELALGVNPFQGMVLSRIMYAAKNMPAPRIHDKQNGKFSEEFLDFVNNRCLVRNPAKRADCFELMTHPLMKRVHPDDDELFDHYLMHLTNYMNTPKFKKKLQS</sequence>
<accession>A0A7S3CPF1</accession>
<organism evidence="10">
    <name type="scientific">Strombidium rassoulzadegani</name>
    <dbReference type="NCBI Taxonomy" id="1082188"/>
    <lineage>
        <taxon>Eukaryota</taxon>
        <taxon>Sar</taxon>
        <taxon>Alveolata</taxon>
        <taxon>Ciliophora</taxon>
        <taxon>Intramacronucleata</taxon>
        <taxon>Spirotrichea</taxon>
        <taxon>Oligotrichia</taxon>
        <taxon>Strombidiidae</taxon>
        <taxon>Strombidium</taxon>
    </lineage>
</organism>
<evidence type="ECO:0000313" key="10">
    <source>
        <dbReference type="EMBL" id="CAE0233329.1"/>
    </source>
</evidence>
<name>A0A7S3CPF1_9SPIT</name>
<dbReference type="PANTHER" id="PTHR48012:SF10">
    <property type="entry name" value="FI20177P1"/>
    <property type="match status" value="1"/>
</dbReference>
<dbReference type="Pfam" id="PF00069">
    <property type="entry name" value="Pkinase"/>
    <property type="match status" value="1"/>
</dbReference>
<dbReference type="InterPro" id="IPR000719">
    <property type="entry name" value="Prot_kinase_dom"/>
</dbReference>
<dbReference type="Gene3D" id="1.10.510.10">
    <property type="entry name" value="Transferase(Phosphotransferase) domain 1"/>
    <property type="match status" value="1"/>
</dbReference>
<dbReference type="InterPro" id="IPR050629">
    <property type="entry name" value="STE20/SPS1-PAK"/>
</dbReference>
<keyword evidence="5" id="KW-0418">Kinase</keyword>
<evidence type="ECO:0000256" key="3">
    <source>
        <dbReference type="ARBA" id="ARBA00022679"/>
    </source>
</evidence>
<dbReference type="PROSITE" id="PS50011">
    <property type="entry name" value="PROTEIN_KINASE_DOM"/>
    <property type="match status" value="1"/>
</dbReference>
<dbReference type="PANTHER" id="PTHR48012">
    <property type="entry name" value="STERILE20-LIKE KINASE, ISOFORM B-RELATED"/>
    <property type="match status" value="1"/>
</dbReference>
<proteinExistence type="inferred from homology"/>
<keyword evidence="6" id="KW-0067">ATP-binding</keyword>
<dbReference type="GO" id="GO:0005524">
    <property type="term" value="F:ATP binding"/>
    <property type="evidence" value="ECO:0007669"/>
    <property type="project" value="UniProtKB-KW"/>
</dbReference>
<evidence type="ECO:0000256" key="7">
    <source>
        <dbReference type="ARBA" id="ARBA00047899"/>
    </source>
</evidence>
<dbReference type="SMART" id="SM00220">
    <property type="entry name" value="S_TKc"/>
    <property type="match status" value="1"/>
</dbReference>
<dbReference type="AlphaFoldDB" id="A0A7S3CPF1"/>
<keyword evidence="3" id="KW-0808">Transferase</keyword>
<comment type="catalytic activity">
    <reaction evidence="8">
        <text>L-seryl-[protein] + ATP = O-phospho-L-seryl-[protein] + ADP + H(+)</text>
        <dbReference type="Rhea" id="RHEA:17989"/>
        <dbReference type="Rhea" id="RHEA-COMP:9863"/>
        <dbReference type="Rhea" id="RHEA-COMP:11604"/>
        <dbReference type="ChEBI" id="CHEBI:15378"/>
        <dbReference type="ChEBI" id="CHEBI:29999"/>
        <dbReference type="ChEBI" id="CHEBI:30616"/>
        <dbReference type="ChEBI" id="CHEBI:83421"/>
        <dbReference type="ChEBI" id="CHEBI:456216"/>
        <dbReference type="EC" id="2.7.11.1"/>
    </reaction>
</comment>
<evidence type="ECO:0000256" key="4">
    <source>
        <dbReference type="ARBA" id="ARBA00022741"/>
    </source>
</evidence>
<dbReference type="EMBL" id="HBIA01009937">
    <property type="protein sequence ID" value="CAE0233329.1"/>
    <property type="molecule type" value="Transcribed_RNA"/>
</dbReference>